<evidence type="ECO:0000256" key="8">
    <source>
        <dbReference type="SAM" id="Phobius"/>
    </source>
</evidence>
<dbReference type="GO" id="GO:0016020">
    <property type="term" value="C:membrane"/>
    <property type="evidence" value="ECO:0007669"/>
    <property type="project" value="UniProtKB-SubCell"/>
</dbReference>
<feature type="transmembrane region" description="Helical" evidence="8">
    <location>
        <begin position="147"/>
        <end position="171"/>
    </location>
</feature>
<evidence type="ECO:0000256" key="2">
    <source>
        <dbReference type="ARBA" id="ARBA00022448"/>
    </source>
</evidence>
<keyword evidence="4" id="KW-1278">Translocase</keyword>
<evidence type="ECO:0000256" key="3">
    <source>
        <dbReference type="ARBA" id="ARBA00022692"/>
    </source>
</evidence>
<evidence type="ECO:0000256" key="4">
    <source>
        <dbReference type="ARBA" id="ARBA00022967"/>
    </source>
</evidence>
<comment type="subcellular location">
    <subcellularLocation>
        <location evidence="1">Membrane</location>
        <topology evidence="1">Multi-pass membrane protein</topology>
    </subcellularLocation>
</comment>
<dbReference type="AlphaFoldDB" id="A0A7J6HHG3"/>
<reference evidence="10 11" key="1">
    <citation type="journal article" date="2020" name="bioRxiv">
        <title>Sequence and annotation of 42 cannabis genomes reveals extensive copy number variation in cannabinoid synthesis and pathogen resistance genes.</title>
        <authorList>
            <person name="Mckernan K.J."/>
            <person name="Helbert Y."/>
            <person name="Kane L.T."/>
            <person name="Ebling H."/>
            <person name="Zhang L."/>
            <person name="Liu B."/>
            <person name="Eaton Z."/>
            <person name="Mclaughlin S."/>
            <person name="Kingan S."/>
            <person name="Baybayan P."/>
            <person name="Concepcion G."/>
            <person name="Jordan M."/>
            <person name="Riva A."/>
            <person name="Barbazuk W."/>
            <person name="Harkins T."/>
        </authorList>
    </citation>
    <scope>NUCLEOTIDE SEQUENCE [LARGE SCALE GENOMIC DNA]</scope>
    <source>
        <strain evidence="11">cv. Jamaican Lion 4</strain>
        <tissue evidence="10">Leaf</tissue>
    </source>
</reference>
<dbReference type="EMBL" id="JAATIQ010000046">
    <property type="protein sequence ID" value="KAF4394138.1"/>
    <property type="molecule type" value="Genomic_DNA"/>
</dbReference>
<keyword evidence="2" id="KW-0813">Transport</keyword>
<dbReference type="GO" id="GO:0009536">
    <property type="term" value="C:plastid"/>
    <property type="evidence" value="ECO:0007669"/>
    <property type="project" value="UniProtKB-ARBA"/>
</dbReference>
<sequence length="318" mass="34945">MWAPDIYEGSPTPVTTFLSIAPKISIYANISRVSIYGSYGATLQQILFYCNIASMILGALAAMAQTKVKGPLPHSSIGHVGYIRTSFSCGTIEGVQALLIALRQTCVRYIVDLGALAKTNPISAITFSITMFSYAGIPPLADFCSKFNLFFAALGCGAYFLAAVGVTTSVIGRWGARRLPRVNRVESNTSTVYSISLYESTITTRDEPWFGELNLALGVIGHRVTTRDRIMRCSPPVVGTTRPSSFPSLPRGKALQSFLVKSTRRIFFDTPRTWILYEPMDRDKSLLLAMTSSFITSSIPYPSPLFSVNHQMELNLYL</sequence>
<proteinExistence type="predicted"/>
<comment type="caution">
    <text evidence="10">The sequence shown here is derived from an EMBL/GenBank/DDBJ whole genome shotgun (WGS) entry which is preliminary data.</text>
</comment>
<organism evidence="10 11">
    <name type="scientific">Cannabis sativa</name>
    <name type="common">Hemp</name>
    <name type="synonym">Marijuana</name>
    <dbReference type="NCBI Taxonomy" id="3483"/>
    <lineage>
        <taxon>Eukaryota</taxon>
        <taxon>Viridiplantae</taxon>
        <taxon>Streptophyta</taxon>
        <taxon>Embryophyta</taxon>
        <taxon>Tracheophyta</taxon>
        <taxon>Spermatophyta</taxon>
        <taxon>Magnoliopsida</taxon>
        <taxon>eudicotyledons</taxon>
        <taxon>Gunneridae</taxon>
        <taxon>Pentapetalae</taxon>
        <taxon>rosids</taxon>
        <taxon>fabids</taxon>
        <taxon>Rosales</taxon>
        <taxon>Cannabaceae</taxon>
        <taxon>Cannabis</taxon>
    </lineage>
</organism>
<evidence type="ECO:0000313" key="10">
    <source>
        <dbReference type="EMBL" id="KAF4394138.1"/>
    </source>
</evidence>
<dbReference type="PANTHER" id="PTHR22773">
    <property type="entry name" value="NADH DEHYDROGENASE"/>
    <property type="match status" value="1"/>
</dbReference>
<evidence type="ECO:0000256" key="6">
    <source>
        <dbReference type="ARBA" id="ARBA00023027"/>
    </source>
</evidence>
<dbReference type="InterPro" id="IPR001750">
    <property type="entry name" value="ND/Mrp_TM"/>
</dbReference>
<feature type="transmembrane region" description="Helical" evidence="8">
    <location>
        <begin position="122"/>
        <end position="141"/>
    </location>
</feature>
<keyword evidence="6" id="KW-0520">NAD</keyword>
<name>A0A7J6HHG3_CANSA</name>
<dbReference type="Proteomes" id="UP000583929">
    <property type="component" value="Unassembled WGS sequence"/>
</dbReference>
<protein>
    <recommendedName>
        <fullName evidence="9">NADH:quinone oxidoreductase/Mrp antiporter transmembrane domain-containing protein</fullName>
    </recommendedName>
</protein>
<feature type="domain" description="NADH:quinone oxidoreductase/Mrp antiporter transmembrane" evidence="9">
    <location>
        <begin position="1"/>
        <end position="102"/>
    </location>
</feature>
<accession>A0A7J6HHG3</accession>
<keyword evidence="11" id="KW-1185">Reference proteome</keyword>
<evidence type="ECO:0000313" key="11">
    <source>
        <dbReference type="Proteomes" id="UP000583929"/>
    </source>
</evidence>
<keyword evidence="7 8" id="KW-0472">Membrane</keyword>
<keyword evidence="3 8" id="KW-0812">Transmembrane</keyword>
<evidence type="ECO:0000256" key="7">
    <source>
        <dbReference type="ARBA" id="ARBA00023136"/>
    </source>
</evidence>
<keyword evidence="5 8" id="KW-1133">Transmembrane helix</keyword>
<feature type="transmembrane region" description="Helical" evidence="8">
    <location>
        <begin position="46"/>
        <end position="64"/>
    </location>
</feature>
<evidence type="ECO:0000259" key="9">
    <source>
        <dbReference type="Pfam" id="PF00361"/>
    </source>
</evidence>
<gene>
    <name evidence="10" type="ORF">G4B88_000649</name>
</gene>
<evidence type="ECO:0000256" key="1">
    <source>
        <dbReference type="ARBA" id="ARBA00004141"/>
    </source>
</evidence>
<dbReference type="Pfam" id="PF00361">
    <property type="entry name" value="Proton_antipo_M"/>
    <property type="match status" value="1"/>
</dbReference>
<evidence type="ECO:0000256" key="5">
    <source>
        <dbReference type="ARBA" id="ARBA00022989"/>
    </source>
</evidence>